<dbReference type="EMBL" id="JACHYB010000001">
    <property type="protein sequence ID" value="MBB3187675.1"/>
    <property type="molecule type" value="Genomic_DNA"/>
</dbReference>
<dbReference type="SFLD" id="SFLDS00029">
    <property type="entry name" value="Radical_SAM"/>
    <property type="match status" value="1"/>
</dbReference>
<dbReference type="GO" id="GO:0016829">
    <property type="term" value="F:lyase activity"/>
    <property type="evidence" value="ECO:0007669"/>
    <property type="project" value="UniProtKB-KW"/>
</dbReference>
<dbReference type="AlphaFoldDB" id="A0A7W5DRC8"/>
<organism evidence="10 11">
    <name type="scientific">Microbacter margulisiae</name>
    <dbReference type="NCBI Taxonomy" id="1350067"/>
    <lineage>
        <taxon>Bacteria</taxon>
        <taxon>Pseudomonadati</taxon>
        <taxon>Bacteroidota</taxon>
        <taxon>Bacteroidia</taxon>
        <taxon>Bacteroidales</taxon>
        <taxon>Porphyromonadaceae</taxon>
        <taxon>Microbacter</taxon>
    </lineage>
</organism>
<name>A0A7W5DRC8_9PORP</name>
<evidence type="ECO:0000256" key="1">
    <source>
        <dbReference type="ARBA" id="ARBA00001966"/>
    </source>
</evidence>
<keyword evidence="10" id="KW-0670">Pyruvate</keyword>
<dbReference type="PANTHER" id="PTHR30352:SF4">
    <property type="entry name" value="PYRUVATE FORMATE-LYASE 2-ACTIVATING ENZYME"/>
    <property type="match status" value="1"/>
</dbReference>
<keyword evidence="7" id="KW-0408">Iron</keyword>
<dbReference type="NCBIfam" id="TIGR02494">
    <property type="entry name" value="PFLE_PFLC"/>
    <property type="match status" value="1"/>
</dbReference>
<dbReference type="Proteomes" id="UP000544222">
    <property type="component" value="Unassembled WGS sequence"/>
</dbReference>
<dbReference type="InterPro" id="IPR034457">
    <property type="entry name" value="Organic_radical-activating"/>
</dbReference>
<dbReference type="InterPro" id="IPR012839">
    <property type="entry name" value="Organic_radical_activase"/>
</dbReference>
<dbReference type="InterPro" id="IPR001989">
    <property type="entry name" value="Radical_activat_CS"/>
</dbReference>
<dbReference type="Pfam" id="PF04055">
    <property type="entry name" value="Radical_SAM"/>
    <property type="match status" value="1"/>
</dbReference>
<dbReference type="Gene3D" id="3.20.20.70">
    <property type="entry name" value="Aldolase class I"/>
    <property type="match status" value="1"/>
</dbReference>
<dbReference type="InterPro" id="IPR007197">
    <property type="entry name" value="rSAM"/>
</dbReference>
<gene>
    <name evidence="10" type="ORF">FHX64_001838</name>
</gene>
<dbReference type="InterPro" id="IPR058240">
    <property type="entry name" value="rSAM_sf"/>
</dbReference>
<dbReference type="RefSeq" id="WP_221202173.1">
    <property type="nucleotide sequence ID" value="NZ_JACHYB010000001.1"/>
</dbReference>
<comment type="similarity">
    <text evidence="2">Belongs to the organic radical-activating enzymes family.</text>
</comment>
<dbReference type="GO" id="GO:0043365">
    <property type="term" value="F:[formate-C-acetyltransferase]-activating enzyme activity"/>
    <property type="evidence" value="ECO:0007669"/>
    <property type="project" value="UniProtKB-EC"/>
</dbReference>
<keyword evidence="5" id="KW-0479">Metal-binding</keyword>
<dbReference type="PANTHER" id="PTHR30352">
    <property type="entry name" value="PYRUVATE FORMATE-LYASE-ACTIVATING ENZYME"/>
    <property type="match status" value="1"/>
</dbReference>
<protein>
    <submittedName>
        <fullName evidence="10">Pyruvate formate lyase activating enzyme</fullName>
        <ecNumber evidence="10">1.97.1.4</ecNumber>
    </submittedName>
</protein>
<dbReference type="PROSITE" id="PS51918">
    <property type="entry name" value="RADICAL_SAM"/>
    <property type="match status" value="1"/>
</dbReference>
<evidence type="ECO:0000256" key="2">
    <source>
        <dbReference type="ARBA" id="ARBA00009777"/>
    </source>
</evidence>
<dbReference type="GO" id="GO:0051539">
    <property type="term" value="F:4 iron, 4 sulfur cluster binding"/>
    <property type="evidence" value="ECO:0007669"/>
    <property type="project" value="UniProtKB-KW"/>
</dbReference>
<reference evidence="10 11" key="1">
    <citation type="submission" date="2020-08" db="EMBL/GenBank/DDBJ databases">
        <title>Genomic Encyclopedia of Type Strains, Phase IV (KMG-IV): sequencing the most valuable type-strain genomes for metagenomic binning, comparative biology and taxonomic classification.</title>
        <authorList>
            <person name="Goeker M."/>
        </authorList>
    </citation>
    <scope>NUCLEOTIDE SEQUENCE [LARGE SCALE GENOMIC DNA]</scope>
    <source>
        <strain evidence="10 11">DSM 27471</strain>
    </source>
</reference>
<evidence type="ECO:0000256" key="8">
    <source>
        <dbReference type="ARBA" id="ARBA00023014"/>
    </source>
</evidence>
<dbReference type="InterPro" id="IPR013785">
    <property type="entry name" value="Aldolase_TIM"/>
</dbReference>
<feature type="domain" description="Radical SAM core" evidence="9">
    <location>
        <begin position="13"/>
        <end position="259"/>
    </location>
</feature>
<evidence type="ECO:0000256" key="3">
    <source>
        <dbReference type="ARBA" id="ARBA00022485"/>
    </source>
</evidence>
<evidence type="ECO:0000256" key="7">
    <source>
        <dbReference type="ARBA" id="ARBA00023004"/>
    </source>
</evidence>
<evidence type="ECO:0000256" key="4">
    <source>
        <dbReference type="ARBA" id="ARBA00022691"/>
    </source>
</evidence>
<accession>A0A7W5DRC8</accession>
<dbReference type="PROSITE" id="PS01087">
    <property type="entry name" value="RADICAL_ACTIVATING"/>
    <property type="match status" value="1"/>
</dbReference>
<comment type="cofactor">
    <cofactor evidence="1">
        <name>[4Fe-4S] cluster</name>
        <dbReference type="ChEBI" id="CHEBI:49883"/>
    </cofactor>
</comment>
<dbReference type="CDD" id="cd01335">
    <property type="entry name" value="Radical_SAM"/>
    <property type="match status" value="1"/>
</dbReference>
<evidence type="ECO:0000313" key="11">
    <source>
        <dbReference type="Proteomes" id="UP000544222"/>
    </source>
</evidence>
<keyword evidence="4" id="KW-0949">S-adenosyl-L-methionine</keyword>
<dbReference type="SUPFAM" id="SSF102114">
    <property type="entry name" value="Radical SAM enzymes"/>
    <property type="match status" value="1"/>
</dbReference>
<evidence type="ECO:0000313" key="10">
    <source>
        <dbReference type="EMBL" id="MBB3187675.1"/>
    </source>
</evidence>
<dbReference type="SFLD" id="SFLDG01066">
    <property type="entry name" value="organic_radical-activating_enz"/>
    <property type="match status" value="1"/>
</dbReference>
<dbReference type="GO" id="GO:0046872">
    <property type="term" value="F:metal ion binding"/>
    <property type="evidence" value="ECO:0007669"/>
    <property type="project" value="UniProtKB-KW"/>
</dbReference>
<dbReference type="EC" id="1.97.1.4" evidence="10"/>
<keyword evidence="6 10" id="KW-0560">Oxidoreductase</keyword>
<keyword evidence="11" id="KW-1185">Reference proteome</keyword>
<evidence type="ECO:0000259" key="9">
    <source>
        <dbReference type="PROSITE" id="PS51918"/>
    </source>
</evidence>
<proteinExistence type="inferred from homology"/>
<keyword evidence="3" id="KW-0004">4Fe-4S</keyword>
<dbReference type="PIRSF" id="PIRSF000371">
    <property type="entry name" value="PFL_act_enz"/>
    <property type="match status" value="1"/>
</dbReference>
<keyword evidence="10" id="KW-0456">Lyase</keyword>
<keyword evidence="8" id="KW-0411">Iron-sulfur</keyword>
<comment type="caution">
    <text evidence="10">The sequence shown here is derived from an EMBL/GenBank/DDBJ whole genome shotgun (WGS) entry which is preliminary data.</text>
</comment>
<evidence type="ECO:0000256" key="6">
    <source>
        <dbReference type="ARBA" id="ARBA00023002"/>
    </source>
</evidence>
<sequence>MGIIFDIKRFAVHDGPGIRTTVFMKGCPLSCIWCHNPESINGDICTVPKTIRIGQKTFIENETAGNNMSVETLMKELLKEKIFMDESGGGVTFSGGEPMLQHLFLNEALAACKAHGMHTAVDTSGYAQWNWFEETMQWTDLFLYDLKLMDEEQHRKYTGVSNKTILENLKQLLSIGKKVRVRVPMVPEITHTEGNIEKIIRFLSSIPNRPESVDLLPYHNTATHKYERFGIMNMLTGVKSMNKSDLEATKQRFEEAGFDVKIGG</sequence>
<evidence type="ECO:0000256" key="5">
    <source>
        <dbReference type="ARBA" id="ARBA00022723"/>
    </source>
</evidence>